<name>A0ACC0CJE8_9PEZI</name>
<sequence>MSLSPLEIWQSITSFFNHFQYFQVHKHTKTASKQQRQARIRLWITIFKDESWTNTVLSHGLQPVIFGNLCMGDDPYLILVLAGDITRAPNARHPDTLLPSLRSQNLSVEHGEVAFPGFILNVGHILDSPPTRVINVPDPKQLFHYQLTGAYTSAICYNDTSGRIYNVPLKEPDEKLVVVSLPAFKGENTWLLQPRRLWNVSTTMEFREPAHNT</sequence>
<evidence type="ECO:0000313" key="2">
    <source>
        <dbReference type="Proteomes" id="UP001497680"/>
    </source>
</evidence>
<keyword evidence="2" id="KW-1185">Reference proteome</keyword>
<reference evidence="1 2" key="1">
    <citation type="journal article" date="2022" name="New Phytol.">
        <title>Ecological generalism drives hyperdiversity of secondary metabolite gene clusters in xylarialean endophytes.</title>
        <authorList>
            <person name="Franco M.E.E."/>
            <person name="Wisecaver J.H."/>
            <person name="Arnold A.E."/>
            <person name="Ju Y.M."/>
            <person name="Slot J.C."/>
            <person name="Ahrendt S."/>
            <person name="Moore L.P."/>
            <person name="Eastman K.E."/>
            <person name="Scott K."/>
            <person name="Konkel Z."/>
            <person name="Mondo S.J."/>
            <person name="Kuo A."/>
            <person name="Hayes R.D."/>
            <person name="Haridas S."/>
            <person name="Andreopoulos B."/>
            <person name="Riley R."/>
            <person name="LaButti K."/>
            <person name="Pangilinan J."/>
            <person name="Lipzen A."/>
            <person name="Amirebrahimi M."/>
            <person name="Yan J."/>
            <person name="Adam C."/>
            <person name="Keymanesh K."/>
            <person name="Ng V."/>
            <person name="Louie K."/>
            <person name="Northen T."/>
            <person name="Drula E."/>
            <person name="Henrissat B."/>
            <person name="Hsieh H.M."/>
            <person name="Youens-Clark K."/>
            <person name="Lutzoni F."/>
            <person name="Miadlikowska J."/>
            <person name="Eastwood D.C."/>
            <person name="Hamelin R.C."/>
            <person name="Grigoriev I.V."/>
            <person name="U'Ren J.M."/>
        </authorList>
    </citation>
    <scope>NUCLEOTIDE SEQUENCE [LARGE SCALE GENOMIC DNA]</scope>
    <source>
        <strain evidence="1 2">ER1909</strain>
    </source>
</reference>
<dbReference type="Proteomes" id="UP001497680">
    <property type="component" value="Unassembled WGS sequence"/>
</dbReference>
<protein>
    <submittedName>
        <fullName evidence="1">Uncharacterized protein</fullName>
    </submittedName>
</protein>
<gene>
    <name evidence="1" type="ORF">F4821DRAFT_54734</name>
</gene>
<accession>A0ACC0CJE8</accession>
<dbReference type="EMBL" id="MU394436">
    <property type="protein sequence ID" value="KAI6080538.1"/>
    <property type="molecule type" value="Genomic_DNA"/>
</dbReference>
<proteinExistence type="predicted"/>
<evidence type="ECO:0000313" key="1">
    <source>
        <dbReference type="EMBL" id="KAI6080538.1"/>
    </source>
</evidence>
<organism evidence="1 2">
    <name type="scientific">Hypoxylon rubiginosum</name>
    <dbReference type="NCBI Taxonomy" id="110542"/>
    <lineage>
        <taxon>Eukaryota</taxon>
        <taxon>Fungi</taxon>
        <taxon>Dikarya</taxon>
        <taxon>Ascomycota</taxon>
        <taxon>Pezizomycotina</taxon>
        <taxon>Sordariomycetes</taxon>
        <taxon>Xylariomycetidae</taxon>
        <taxon>Xylariales</taxon>
        <taxon>Hypoxylaceae</taxon>
        <taxon>Hypoxylon</taxon>
    </lineage>
</organism>
<comment type="caution">
    <text evidence="1">The sequence shown here is derived from an EMBL/GenBank/DDBJ whole genome shotgun (WGS) entry which is preliminary data.</text>
</comment>